<feature type="region of interest" description="Disordered" evidence="5">
    <location>
        <begin position="92"/>
        <end position="114"/>
    </location>
</feature>
<keyword evidence="8" id="KW-1185">Reference proteome</keyword>
<keyword evidence="3 7" id="KW-0347">Helicase</keyword>
<dbReference type="PANTHER" id="PTHR11070">
    <property type="entry name" value="UVRD / RECB / PCRA DNA HELICASE FAMILY MEMBER"/>
    <property type="match status" value="1"/>
</dbReference>
<dbReference type="GO" id="GO:0004386">
    <property type="term" value="F:helicase activity"/>
    <property type="evidence" value="ECO:0007669"/>
    <property type="project" value="UniProtKB-KW"/>
</dbReference>
<dbReference type="SUPFAM" id="SSF52540">
    <property type="entry name" value="P-loop containing nucleoside triphosphate hydrolases"/>
    <property type="match status" value="1"/>
</dbReference>
<proteinExistence type="predicted"/>
<evidence type="ECO:0000256" key="4">
    <source>
        <dbReference type="ARBA" id="ARBA00022840"/>
    </source>
</evidence>
<dbReference type="InterPro" id="IPR014017">
    <property type="entry name" value="DNA_helicase_UvrD-like_C"/>
</dbReference>
<evidence type="ECO:0000313" key="8">
    <source>
        <dbReference type="Proteomes" id="UP000517916"/>
    </source>
</evidence>
<comment type="caution">
    <text evidence="7">The sequence shown here is derived from an EMBL/GenBank/DDBJ whole genome shotgun (WGS) entry which is preliminary data.</text>
</comment>
<dbReference type="PANTHER" id="PTHR11070:SF2">
    <property type="entry name" value="ATP-DEPENDENT DNA HELICASE SRS2"/>
    <property type="match status" value="1"/>
</dbReference>
<evidence type="ECO:0000256" key="2">
    <source>
        <dbReference type="ARBA" id="ARBA00022801"/>
    </source>
</evidence>
<dbReference type="Pfam" id="PF13361">
    <property type="entry name" value="UvrD_C"/>
    <property type="match status" value="1"/>
</dbReference>
<keyword evidence="4" id="KW-0067">ATP-binding</keyword>
<dbReference type="RefSeq" id="WP_318296998.1">
    <property type="nucleotide sequence ID" value="NZ_BAAABQ010000083.1"/>
</dbReference>
<feature type="domain" description="UvrD-like helicase C-terminal" evidence="6">
    <location>
        <begin position="22"/>
        <end position="87"/>
    </location>
</feature>
<dbReference type="InterPro" id="IPR000212">
    <property type="entry name" value="DNA_helicase_UvrD/REP"/>
</dbReference>
<evidence type="ECO:0000256" key="3">
    <source>
        <dbReference type="ARBA" id="ARBA00022806"/>
    </source>
</evidence>
<dbReference type="Gene3D" id="3.40.50.300">
    <property type="entry name" value="P-loop containing nucleotide triphosphate hydrolases"/>
    <property type="match status" value="1"/>
</dbReference>
<reference evidence="7 8" key="1">
    <citation type="submission" date="2020-08" db="EMBL/GenBank/DDBJ databases">
        <title>Genomic Encyclopedia of Archaeal and Bacterial Type Strains, Phase II (KMG-II): from individual species to whole genera.</title>
        <authorList>
            <person name="Goeker M."/>
        </authorList>
    </citation>
    <scope>NUCLEOTIDE SEQUENCE [LARGE SCALE GENOMIC DNA]</scope>
    <source>
        <strain evidence="7 8">DSM 43850</strain>
    </source>
</reference>
<protein>
    <submittedName>
        <fullName evidence="7">Superfamily I DNA/RNA helicase</fullName>
    </submittedName>
</protein>
<dbReference type="Proteomes" id="UP000517916">
    <property type="component" value="Unassembled WGS sequence"/>
</dbReference>
<feature type="region of interest" description="Disordered" evidence="5">
    <location>
        <begin position="46"/>
        <end position="69"/>
    </location>
</feature>
<gene>
    <name evidence="7" type="ORF">BC739_009380</name>
</gene>
<feature type="compositionally biased region" description="Low complexity" evidence="5">
    <location>
        <begin position="104"/>
        <end position="114"/>
    </location>
</feature>
<keyword evidence="2" id="KW-0378">Hydrolase</keyword>
<accession>A0ABR6BZQ2</accession>
<sequence>MAGVDVIDEHGVDVVLATLSKLSAEVTVSTAHAAKGREWSTVRIAGDFPEPLDEEDTTLGGDPRPGEIEPSEARLAYVAVTRAQHQLDLGGLSWINQHPDGNPTTTTSSTVVSR</sequence>
<evidence type="ECO:0000313" key="7">
    <source>
        <dbReference type="EMBL" id="MBA8932121.1"/>
    </source>
</evidence>
<name>A0ABR6BZQ2_9PSEU</name>
<organism evidence="7 8">
    <name type="scientific">Kutzneria viridogrisea</name>
    <dbReference type="NCBI Taxonomy" id="47990"/>
    <lineage>
        <taxon>Bacteria</taxon>
        <taxon>Bacillati</taxon>
        <taxon>Actinomycetota</taxon>
        <taxon>Actinomycetes</taxon>
        <taxon>Pseudonocardiales</taxon>
        <taxon>Pseudonocardiaceae</taxon>
        <taxon>Kutzneria</taxon>
    </lineage>
</organism>
<evidence type="ECO:0000256" key="5">
    <source>
        <dbReference type="SAM" id="MobiDB-lite"/>
    </source>
</evidence>
<evidence type="ECO:0000259" key="6">
    <source>
        <dbReference type="Pfam" id="PF13361"/>
    </source>
</evidence>
<evidence type="ECO:0000256" key="1">
    <source>
        <dbReference type="ARBA" id="ARBA00022741"/>
    </source>
</evidence>
<keyword evidence="1" id="KW-0547">Nucleotide-binding</keyword>
<dbReference type="InterPro" id="IPR027417">
    <property type="entry name" value="P-loop_NTPase"/>
</dbReference>
<dbReference type="EMBL" id="JACJID010000011">
    <property type="protein sequence ID" value="MBA8932121.1"/>
    <property type="molecule type" value="Genomic_DNA"/>
</dbReference>